<gene>
    <name evidence="3" type="ORF">EV421DRAFT_116652</name>
</gene>
<organism evidence="3 4">
    <name type="scientific">Armillaria borealis</name>
    <dbReference type="NCBI Taxonomy" id="47425"/>
    <lineage>
        <taxon>Eukaryota</taxon>
        <taxon>Fungi</taxon>
        <taxon>Dikarya</taxon>
        <taxon>Basidiomycota</taxon>
        <taxon>Agaricomycotina</taxon>
        <taxon>Agaricomycetes</taxon>
        <taxon>Agaricomycetidae</taxon>
        <taxon>Agaricales</taxon>
        <taxon>Marasmiineae</taxon>
        <taxon>Physalacriaceae</taxon>
        <taxon>Armillaria</taxon>
    </lineage>
</organism>
<feature type="transmembrane region" description="Helical" evidence="2">
    <location>
        <begin position="21"/>
        <end position="45"/>
    </location>
</feature>
<reference evidence="3" key="1">
    <citation type="submission" date="2023-06" db="EMBL/GenBank/DDBJ databases">
        <authorList>
            <consortium name="Lawrence Berkeley National Laboratory"/>
            <person name="Ahrendt S."/>
            <person name="Sahu N."/>
            <person name="Indic B."/>
            <person name="Wong-Bajracharya J."/>
            <person name="Merenyi Z."/>
            <person name="Ke H.-M."/>
            <person name="Monk M."/>
            <person name="Kocsube S."/>
            <person name="Drula E."/>
            <person name="Lipzen A."/>
            <person name="Balint B."/>
            <person name="Henrissat B."/>
            <person name="Andreopoulos B."/>
            <person name="Martin F.M."/>
            <person name="Harder C.B."/>
            <person name="Rigling D."/>
            <person name="Ford K.L."/>
            <person name="Foster G.D."/>
            <person name="Pangilinan J."/>
            <person name="Papanicolaou A."/>
            <person name="Barry K."/>
            <person name="LaButti K."/>
            <person name="Viragh M."/>
            <person name="Koriabine M."/>
            <person name="Yan M."/>
            <person name="Riley R."/>
            <person name="Champramary S."/>
            <person name="Plett K.L."/>
            <person name="Tsai I.J."/>
            <person name="Slot J."/>
            <person name="Sipos G."/>
            <person name="Plett J."/>
            <person name="Nagy L.G."/>
            <person name="Grigoriev I.V."/>
        </authorList>
    </citation>
    <scope>NUCLEOTIDE SEQUENCE</scope>
    <source>
        <strain evidence="3">FPL87.14</strain>
    </source>
</reference>
<dbReference type="AlphaFoldDB" id="A0AA39JVG5"/>
<comment type="caution">
    <text evidence="3">The sequence shown here is derived from an EMBL/GenBank/DDBJ whole genome shotgun (WGS) entry which is preliminary data.</text>
</comment>
<evidence type="ECO:0000256" key="2">
    <source>
        <dbReference type="SAM" id="Phobius"/>
    </source>
</evidence>
<keyword evidence="2" id="KW-0472">Membrane</keyword>
<dbReference type="EMBL" id="JAUEPT010000010">
    <property type="protein sequence ID" value="KAK0448194.1"/>
    <property type="molecule type" value="Genomic_DNA"/>
</dbReference>
<keyword evidence="4" id="KW-1185">Reference proteome</keyword>
<name>A0AA39JVG5_9AGAR</name>
<protein>
    <submittedName>
        <fullName evidence="3">Uncharacterized protein</fullName>
    </submittedName>
</protein>
<accession>A0AA39JVG5</accession>
<evidence type="ECO:0000313" key="3">
    <source>
        <dbReference type="EMBL" id="KAK0448194.1"/>
    </source>
</evidence>
<sequence>MRLPFLVNGGFRCWRLFRACVWCPFTSFVLWVFKFVVLGCSFPSFQFIVRLLFPCLPCFTKPFLPCPVLVSCVCASQGIGRDIRAHENKRDGKASTIHGHGIKTPEQEHNRNTNTGTTMHGNTTGPCVMSHSCVWSCLVPCLRVTFESLTSSSHFQNSFYRTNNNMFILRTVIDLALTCPERTENLSMLHSLISLTPSHPLINPLSGLRLWTHR</sequence>
<evidence type="ECO:0000313" key="4">
    <source>
        <dbReference type="Proteomes" id="UP001175226"/>
    </source>
</evidence>
<evidence type="ECO:0000256" key="1">
    <source>
        <dbReference type="SAM" id="MobiDB-lite"/>
    </source>
</evidence>
<feature type="region of interest" description="Disordered" evidence="1">
    <location>
        <begin position="93"/>
        <end position="113"/>
    </location>
</feature>
<keyword evidence="2" id="KW-1133">Transmembrane helix</keyword>
<keyword evidence="2" id="KW-0812">Transmembrane</keyword>
<dbReference type="Proteomes" id="UP001175226">
    <property type="component" value="Unassembled WGS sequence"/>
</dbReference>
<proteinExistence type="predicted"/>